<proteinExistence type="predicted"/>
<evidence type="ECO:0000256" key="2">
    <source>
        <dbReference type="ARBA" id="ARBA00023027"/>
    </source>
</evidence>
<accession>A0A5J6LFF7</accession>
<dbReference type="AlphaFoldDB" id="A0A5J6LFF7"/>
<dbReference type="CDD" id="cd12164">
    <property type="entry name" value="GDH_like_2"/>
    <property type="match status" value="1"/>
</dbReference>
<reference evidence="4 5" key="1">
    <citation type="submission" date="2019-09" db="EMBL/GenBank/DDBJ databases">
        <title>Nitrincola iocasae sp. nov., a bacterium isolated from the sediment collected at a cold seep field in South China Sea.</title>
        <authorList>
            <person name="Zhang H."/>
            <person name="Wang H."/>
            <person name="Li C."/>
        </authorList>
    </citation>
    <scope>NUCLEOTIDE SEQUENCE [LARGE SCALE GENOMIC DNA]</scope>
    <source>
        <strain evidence="4 5">KXZD1103</strain>
    </source>
</reference>
<gene>
    <name evidence="4" type="ORF">F5I99_11445</name>
</gene>
<dbReference type="RefSeq" id="WP_151056123.1">
    <property type="nucleotide sequence ID" value="NZ_CP044222.1"/>
</dbReference>
<evidence type="ECO:0000313" key="5">
    <source>
        <dbReference type="Proteomes" id="UP000325606"/>
    </source>
</evidence>
<feature type="domain" description="D-isomer specific 2-hydroxyacid dehydrogenase NAD-binding" evidence="3">
    <location>
        <begin position="104"/>
        <end position="274"/>
    </location>
</feature>
<keyword evidence="2" id="KW-0520">NAD</keyword>
<evidence type="ECO:0000259" key="3">
    <source>
        <dbReference type="Pfam" id="PF02826"/>
    </source>
</evidence>
<keyword evidence="5" id="KW-1185">Reference proteome</keyword>
<keyword evidence="4" id="KW-0670">Pyruvate</keyword>
<name>A0A5J6LFF7_9GAMM</name>
<dbReference type="EMBL" id="CP044222">
    <property type="protein sequence ID" value="QEW07072.1"/>
    <property type="molecule type" value="Genomic_DNA"/>
</dbReference>
<evidence type="ECO:0000256" key="1">
    <source>
        <dbReference type="ARBA" id="ARBA00023002"/>
    </source>
</evidence>
<dbReference type="GO" id="GO:0016491">
    <property type="term" value="F:oxidoreductase activity"/>
    <property type="evidence" value="ECO:0007669"/>
    <property type="project" value="UniProtKB-KW"/>
</dbReference>
<protein>
    <submittedName>
        <fullName evidence="4">Glyoxylate/hydroxypyruvate reductase A</fullName>
    </submittedName>
</protein>
<dbReference type="InterPro" id="IPR036291">
    <property type="entry name" value="NAD(P)-bd_dom_sf"/>
</dbReference>
<dbReference type="Gene3D" id="3.40.50.720">
    <property type="entry name" value="NAD(P)-binding Rossmann-like Domain"/>
    <property type="match status" value="2"/>
</dbReference>
<dbReference type="SUPFAM" id="SSF51735">
    <property type="entry name" value="NAD(P)-binding Rossmann-fold domains"/>
    <property type="match status" value="1"/>
</dbReference>
<evidence type="ECO:0000313" key="4">
    <source>
        <dbReference type="EMBL" id="QEW07072.1"/>
    </source>
</evidence>
<organism evidence="4 5">
    <name type="scientific">Nitrincola iocasae</name>
    <dbReference type="NCBI Taxonomy" id="2614693"/>
    <lineage>
        <taxon>Bacteria</taxon>
        <taxon>Pseudomonadati</taxon>
        <taxon>Pseudomonadota</taxon>
        <taxon>Gammaproteobacteria</taxon>
        <taxon>Oceanospirillales</taxon>
        <taxon>Oceanospirillaceae</taxon>
        <taxon>Nitrincola</taxon>
    </lineage>
</organism>
<dbReference type="PANTHER" id="PTHR43333:SF1">
    <property type="entry name" value="D-ISOMER SPECIFIC 2-HYDROXYACID DEHYDROGENASE NAD-BINDING DOMAIN-CONTAINING PROTEIN"/>
    <property type="match status" value="1"/>
</dbReference>
<dbReference type="PANTHER" id="PTHR43333">
    <property type="entry name" value="2-HACID_DH_C DOMAIN-CONTAINING PROTEIN"/>
    <property type="match status" value="1"/>
</dbReference>
<dbReference type="InterPro" id="IPR006140">
    <property type="entry name" value="D-isomer_DH_NAD-bd"/>
</dbReference>
<dbReference type="KEGG" id="nik:F5I99_11445"/>
<keyword evidence="1" id="KW-0560">Oxidoreductase</keyword>
<sequence>MKILFVSPDPRPERWITPLQAALPDAELIAWQDDMPPQQADYALVWQPPAVLFENEPGLKAIFNLGAGVDALLKLPALPEALPIYRLEDAGMSAQMAEYLVHQIAEITRAMPVYRQQQQDKHWKMQAPCRRKDWPIGLLGLGQIGNKAAQALALLEYPVASWTRKAKTFPGVESFSGQDALASFLGRTRILINTLPLTAETQGILNQSLLSQLQPQSVLINVGRGQHLNEDDLLAALDEGQLLHAVLDVFEQEPLPETHPFWSHPQITLTPHISAPTLREETIRQIAEKLQALQAGESISGQVDRQRGY</sequence>
<dbReference type="Proteomes" id="UP000325606">
    <property type="component" value="Chromosome"/>
</dbReference>
<dbReference type="GO" id="GO:0051287">
    <property type="term" value="F:NAD binding"/>
    <property type="evidence" value="ECO:0007669"/>
    <property type="project" value="InterPro"/>
</dbReference>
<dbReference type="Pfam" id="PF02826">
    <property type="entry name" value="2-Hacid_dh_C"/>
    <property type="match status" value="1"/>
</dbReference>